<dbReference type="KEGG" id="pht:BLM14_07200"/>
<dbReference type="OrthoDB" id="9777345at2"/>
<feature type="chain" id="PRO_5014802778" description="DUF1254 domain-containing protein" evidence="1">
    <location>
        <begin position="27"/>
        <end position="479"/>
    </location>
</feature>
<feature type="domain" description="DUF1214" evidence="2">
    <location>
        <begin position="364"/>
        <end position="460"/>
    </location>
</feature>
<evidence type="ECO:0000313" key="5">
    <source>
        <dbReference type="Proteomes" id="UP000232163"/>
    </source>
</evidence>
<dbReference type="Gene3D" id="1.10.3360.10">
    <property type="entry name" value="VPA0735-like domain"/>
    <property type="match status" value="1"/>
</dbReference>
<accession>A0A2N9VW40</accession>
<evidence type="ECO:0000313" key="4">
    <source>
        <dbReference type="EMBL" id="PIO43708.1"/>
    </source>
</evidence>
<gene>
    <name evidence="4" type="ORF">B5P45_17580</name>
</gene>
<dbReference type="Gene3D" id="2.60.120.600">
    <property type="entry name" value="Domain of unknown function DUF1214, C-terminal domain"/>
    <property type="match status" value="1"/>
</dbReference>
<organism evidence="4 5">
    <name type="scientific">Phyllobacterium zundukense</name>
    <dbReference type="NCBI Taxonomy" id="1867719"/>
    <lineage>
        <taxon>Bacteria</taxon>
        <taxon>Pseudomonadati</taxon>
        <taxon>Pseudomonadota</taxon>
        <taxon>Alphaproteobacteria</taxon>
        <taxon>Hyphomicrobiales</taxon>
        <taxon>Phyllobacteriaceae</taxon>
        <taxon>Phyllobacterium</taxon>
    </lineage>
</organism>
<feature type="domain" description="DUF1254" evidence="3">
    <location>
        <begin position="78"/>
        <end position="208"/>
    </location>
</feature>
<dbReference type="Gene3D" id="2.60.40.1610">
    <property type="entry name" value="Domain of unknown function DUF1254"/>
    <property type="match status" value="1"/>
</dbReference>
<name>A0A2N9VW40_9HYPH</name>
<keyword evidence="5" id="KW-1185">Reference proteome</keyword>
<dbReference type="PANTHER" id="PTHR36509">
    <property type="entry name" value="BLL3101 PROTEIN"/>
    <property type="match status" value="1"/>
</dbReference>
<dbReference type="RefSeq" id="WP_099998768.1">
    <property type="nucleotide sequence ID" value="NZ_CP017940.1"/>
</dbReference>
<dbReference type="EMBL" id="MZMT01000037">
    <property type="protein sequence ID" value="PIO43708.1"/>
    <property type="molecule type" value="Genomic_DNA"/>
</dbReference>
<keyword evidence="1" id="KW-0732">Signal</keyword>
<dbReference type="InterPro" id="IPR010621">
    <property type="entry name" value="DUF1214"/>
</dbReference>
<dbReference type="PANTHER" id="PTHR36509:SF2">
    <property type="entry name" value="BLL3101 PROTEIN"/>
    <property type="match status" value="1"/>
</dbReference>
<sequence>MVSRRTVSLGGLGLFATSAFVPTASALDGLATDLIEGTDEFALAVDAYIYGYPLVTMEMTRRVITNVAEPKGTKAPMGQMIKVREYPNAQFRDVTAPNADTLYTTAFFDVGQEPWVLSLPAMGDRYALFPMLDGWTTVFEVPGKRTTGTGAQKYVITGPGWEGKLPKDVVEYKSPTSMVWLLGRIYCSGTPEDYKAVHALQDDVKLVPLSAYGKEWTPPKGKVDPAIDVKTAVRDQVNRMNAAEYFTLLAELLKTNPPSEADELMVEKLARIGIVPGQDFDKSKFDPSFAKRVPQVGFDRIMLHYKFSDGDVTDINGWGFTTKTGIYGTNYIQRALVTAIGLGANRPQDAVYPLSAKYDGGMIKRAYEGSENYVLTFKKGAMPPVGGFWSLTMYDENYFFVENPINRYSISARQDLKMNADGSTDLFIQNVSPGAEKEANWLPAPKDKFVLMMRLYWPKESNPSLLDGSWVLPPVKKAT</sequence>
<evidence type="ECO:0000259" key="2">
    <source>
        <dbReference type="Pfam" id="PF06742"/>
    </source>
</evidence>
<evidence type="ECO:0000256" key="1">
    <source>
        <dbReference type="SAM" id="SignalP"/>
    </source>
</evidence>
<evidence type="ECO:0000259" key="3">
    <source>
        <dbReference type="Pfam" id="PF06863"/>
    </source>
</evidence>
<dbReference type="InterPro" id="IPR037050">
    <property type="entry name" value="DUF1254_sf"/>
</dbReference>
<proteinExistence type="predicted"/>
<feature type="signal peptide" evidence="1">
    <location>
        <begin position="1"/>
        <end position="26"/>
    </location>
</feature>
<dbReference type="Proteomes" id="UP000232163">
    <property type="component" value="Unassembled WGS sequence"/>
</dbReference>
<evidence type="ECO:0008006" key="6">
    <source>
        <dbReference type="Google" id="ProtNLM"/>
    </source>
</evidence>
<dbReference type="Pfam" id="PF06742">
    <property type="entry name" value="DUF1214"/>
    <property type="match status" value="1"/>
</dbReference>
<dbReference type="InterPro" id="IPR037049">
    <property type="entry name" value="DUF1214_C_sf"/>
</dbReference>
<reference evidence="4 5" key="1">
    <citation type="journal article" date="2017" name="Int J Environ Stud">
        <title>Does the Miocene-Pliocene relict legume Oxytropis triphylla form nitrogen-fixing nodules with a combination of bacterial strains?</title>
        <authorList>
            <person name="Safronova V."/>
            <person name="Belimov A."/>
            <person name="Sazanova A."/>
            <person name="Kuznetsova I."/>
            <person name="Popova J."/>
            <person name="Andronov E."/>
            <person name="Verkhozina A."/>
            <person name="Tikhonovich I."/>
        </authorList>
    </citation>
    <scope>NUCLEOTIDE SEQUENCE [LARGE SCALE GENOMIC DNA]</scope>
    <source>
        <strain evidence="4 5">Tri-38</strain>
    </source>
</reference>
<dbReference type="Pfam" id="PF06863">
    <property type="entry name" value="DUF1254"/>
    <property type="match status" value="1"/>
</dbReference>
<dbReference type="InterPro" id="IPR010679">
    <property type="entry name" value="DUF1254"/>
</dbReference>
<protein>
    <recommendedName>
        <fullName evidence="6">DUF1254 domain-containing protein</fullName>
    </recommendedName>
</protein>
<dbReference type="SUPFAM" id="SSF160935">
    <property type="entry name" value="VPA0735-like"/>
    <property type="match status" value="1"/>
</dbReference>
<dbReference type="AlphaFoldDB" id="A0A2N9VW40"/>
<comment type="caution">
    <text evidence="4">The sequence shown here is derived from an EMBL/GenBank/DDBJ whole genome shotgun (WGS) entry which is preliminary data.</text>
</comment>